<keyword evidence="5" id="KW-0472">Membrane</keyword>
<dbReference type="Pfam" id="PF03279">
    <property type="entry name" value="Lip_A_acyltrans"/>
    <property type="match status" value="1"/>
</dbReference>
<keyword evidence="8" id="KW-1185">Reference proteome</keyword>
<dbReference type="PANTHER" id="PTHR30606">
    <property type="entry name" value="LIPID A BIOSYNTHESIS LAUROYL ACYLTRANSFERASE"/>
    <property type="match status" value="1"/>
</dbReference>
<dbReference type="GO" id="GO:0009247">
    <property type="term" value="P:glycolipid biosynthetic process"/>
    <property type="evidence" value="ECO:0007669"/>
    <property type="project" value="UniProtKB-ARBA"/>
</dbReference>
<dbReference type="STRING" id="1850250.LPB142_10455"/>
<proteinExistence type="predicted"/>
<evidence type="ECO:0000256" key="5">
    <source>
        <dbReference type="ARBA" id="ARBA00023136"/>
    </source>
</evidence>
<evidence type="ECO:0000256" key="4">
    <source>
        <dbReference type="ARBA" id="ARBA00022679"/>
    </source>
</evidence>
<dbReference type="EMBL" id="CP017781">
    <property type="protein sequence ID" value="AOZ71011.1"/>
    <property type="molecule type" value="Genomic_DNA"/>
</dbReference>
<dbReference type="KEGG" id="rhp:LPB142_10455"/>
<dbReference type="Proteomes" id="UP000176562">
    <property type="component" value="Chromosome"/>
</dbReference>
<comment type="subcellular location">
    <subcellularLocation>
        <location evidence="1">Cell inner membrane</location>
    </subcellularLocation>
</comment>
<dbReference type="GO" id="GO:0005886">
    <property type="term" value="C:plasma membrane"/>
    <property type="evidence" value="ECO:0007669"/>
    <property type="project" value="UniProtKB-SubCell"/>
</dbReference>
<keyword evidence="6 7" id="KW-0012">Acyltransferase</keyword>
<organism evidence="7 8">
    <name type="scientific">Rhodobacter xanthinilyticus</name>
    <dbReference type="NCBI Taxonomy" id="1850250"/>
    <lineage>
        <taxon>Bacteria</taxon>
        <taxon>Pseudomonadati</taxon>
        <taxon>Pseudomonadota</taxon>
        <taxon>Alphaproteobacteria</taxon>
        <taxon>Rhodobacterales</taxon>
        <taxon>Rhodobacter group</taxon>
        <taxon>Rhodobacter</taxon>
    </lineage>
</organism>
<dbReference type="PANTHER" id="PTHR30606:SF10">
    <property type="entry name" value="PHOSPHATIDYLINOSITOL MANNOSIDE ACYLTRANSFERASE"/>
    <property type="match status" value="1"/>
</dbReference>
<keyword evidence="2" id="KW-1003">Cell membrane</keyword>
<evidence type="ECO:0000256" key="6">
    <source>
        <dbReference type="ARBA" id="ARBA00023315"/>
    </source>
</evidence>
<reference evidence="7 8" key="1">
    <citation type="submission" date="2016-10" db="EMBL/GenBank/DDBJ databases">
        <title>Rhodobacter sp. LPB0142, isolated from sea water.</title>
        <authorList>
            <person name="Kim E."/>
            <person name="Yi H."/>
        </authorList>
    </citation>
    <scope>NUCLEOTIDE SEQUENCE [LARGE SCALE GENOMIC DNA]</scope>
    <source>
        <strain evidence="7 8">LPB0142</strain>
    </source>
</reference>
<sequence length="283" mass="31439">MGALGRLPYPRRIATAGAIARGLAPLIGWRRRIRENLALACPDLPPEEVARLTRAVPDNIGRSLAEIYAGPEFLARVRDLPLTGPGAALLESLKAEGKPAVLVTGHYGNYDAWRGALGQRGYPVGALYRPMNNRAFNDAYVAAIQGIAGPMWPRDKRGMGQMLRHLREGGMVGLAIDQFFHIGARLTFFGQIANTPLSAAELALKYDAPLIPIFARRLPDGLRFEITVEAPIPSGTPEEMSQAFNDRLEAQVRAHMEQWLWVHRRWKVWNHEEELARARGEID</sequence>
<accession>A0A1D9MGI6</accession>
<dbReference type="CDD" id="cd07984">
    <property type="entry name" value="LPLAT_LABLAT-like"/>
    <property type="match status" value="1"/>
</dbReference>
<name>A0A1D9MGI6_9RHOB</name>
<gene>
    <name evidence="7" type="ORF">LPB142_10455</name>
</gene>
<evidence type="ECO:0000256" key="3">
    <source>
        <dbReference type="ARBA" id="ARBA00022519"/>
    </source>
</evidence>
<evidence type="ECO:0000313" key="8">
    <source>
        <dbReference type="Proteomes" id="UP000176562"/>
    </source>
</evidence>
<dbReference type="InterPro" id="IPR004960">
    <property type="entry name" value="LipA_acyltrans"/>
</dbReference>
<keyword evidence="4 7" id="KW-0808">Transferase</keyword>
<evidence type="ECO:0000256" key="2">
    <source>
        <dbReference type="ARBA" id="ARBA00022475"/>
    </source>
</evidence>
<dbReference type="GO" id="GO:0016746">
    <property type="term" value="F:acyltransferase activity"/>
    <property type="evidence" value="ECO:0007669"/>
    <property type="project" value="UniProtKB-KW"/>
</dbReference>
<evidence type="ECO:0000313" key="7">
    <source>
        <dbReference type="EMBL" id="AOZ71011.1"/>
    </source>
</evidence>
<protein>
    <submittedName>
        <fullName evidence="7">Lauroyl acyltransferase</fullName>
    </submittedName>
</protein>
<dbReference type="AlphaFoldDB" id="A0A1D9MGI6"/>
<evidence type="ECO:0000256" key="1">
    <source>
        <dbReference type="ARBA" id="ARBA00004533"/>
    </source>
</evidence>
<keyword evidence="3" id="KW-0997">Cell inner membrane</keyword>